<dbReference type="Proteomes" id="UP000315724">
    <property type="component" value="Chromosome"/>
</dbReference>
<dbReference type="KEGG" id="tpol:Mal48_41290"/>
<evidence type="ECO:0000313" key="2">
    <source>
        <dbReference type="Proteomes" id="UP000315724"/>
    </source>
</evidence>
<dbReference type="EMBL" id="CP036267">
    <property type="protein sequence ID" value="QDT34856.1"/>
    <property type="molecule type" value="Genomic_DNA"/>
</dbReference>
<dbReference type="Gene3D" id="2.115.10.20">
    <property type="entry name" value="Glycosyl hydrolase domain, family 43"/>
    <property type="match status" value="2"/>
</dbReference>
<evidence type="ECO:0000313" key="1">
    <source>
        <dbReference type="EMBL" id="QDT34856.1"/>
    </source>
</evidence>
<sequence length="575" mass="64652">MWKRVILHMKSTLHEDGNSECDLIARLTLMCNILIPGRGVLMTLFKTFPTRRQFLKETVITSAGLASLATGVRTSSAQQSPQAINIGSRRELFVDNTLIEKLVGGATTRLHHPVPREVALDHDEPWEGTGSGYHSVFKDGDRYRMYYKAWHIEVANNNVTTNRHPLFLCYAESDDGINWVKPKLGLHEFNGSKENNIVMVTGKVGPLNVDPGHPAVFIDENPDVPPAARYKAIVRSSKPNGLLPFQSPDGLNWTPMTDKPILSGLGAFDSQNLAFWDPTIQKYRAYWRIFTAGVTTDKEWKPGGIRAIRTATSDDLVNWGPHSDIKYVDSPHEELYTNQIKPYHRAPHILLGFPARYIDRNWSQSMENLPAHEQRKQRAAGSRRYGTAITEGLFMASRDGQTFHRWNEAFLRPGPERAESWHYGQQYIAWHLVETKPTLTGAANELSLYASESYWHGKGSAVRRYSLRLDGFVSVNGPASDGNEVITKPFVFDGSQLHVNFATSAAGSLRVEFQNVDGSPIEGFRLEDSNLHFGDSVDRILSWKNGSDVSKLAGKPIRARFELRDADLYSMKFEA</sequence>
<evidence type="ECO:0008006" key="3">
    <source>
        <dbReference type="Google" id="ProtNLM"/>
    </source>
</evidence>
<keyword evidence="2" id="KW-1185">Reference proteome</keyword>
<gene>
    <name evidence="1" type="ORF">Mal48_41290</name>
</gene>
<dbReference type="InterPro" id="IPR023296">
    <property type="entry name" value="Glyco_hydro_beta-prop_sf"/>
</dbReference>
<dbReference type="AlphaFoldDB" id="A0A517QT83"/>
<name>A0A517QT83_9PLAN</name>
<dbReference type="SUPFAM" id="SSF75005">
    <property type="entry name" value="Arabinanase/levansucrase/invertase"/>
    <property type="match status" value="1"/>
</dbReference>
<reference evidence="1 2" key="1">
    <citation type="submission" date="2019-02" db="EMBL/GenBank/DDBJ databases">
        <title>Deep-cultivation of Planctomycetes and their phenomic and genomic characterization uncovers novel biology.</title>
        <authorList>
            <person name="Wiegand S."/>
            <person name="Jogler M."/>
            <person name="Boedeker C."/>
            <person name="Pinto D."/>
            <person name="Vollmers J."/>
            <person name="Rivas-Marin E."/>
            <person name="Kohn T."/>
            <person name="Peeters S.H."/>
            <person name="Heuer A."/>
            <person name="Rast P."/>
            <person name="Oberbeckmann S."/>
            <person name="Bunk B."/>
            <person name="Jeske O."/>
            <person name="Meyerdierks A."/>
            <person name="Storesund J.E."/>
            <person name="Kallscheuer N."/>
            <person name="Luecker S."/>
            <person name="Lage O.M."/>
            <person name="Pohl T."/>
            <person name="Merkel B.J."/>
            <person name="Hornburger P."/>
            <person name="Mueller R.-W."/>
            <person name="Bruemmer F."/>
            <person name="Labrenz M."/>
            <person name="Spormann A.M."/>
            <person name="Op den Camp H."/>
            <person name="Overmann J."/>
            <person name="Amann R."/>
            <person name="Jetten M.S.M."/>
            <person name="Mascher T."/>
            <person name="Medema M.H."/>
            <person name="Devos D.P."/>
            <person name="Kaster A.-K."/>
            <person name="Ovreas L."/>
            <person name="Rohde M."/>
            <person name="Galperin M.Y."/>
            <person name="Jogler C."/>
        </authorList>
    </citation>
    <scope>NUCLEOTIDE SEQUENCE [LARGE SCALE GENOMIC DNA]</scope>
    <source>
        <strain evidence="1 2">Mal48</strain>
    </source>
</reference>
<organism evidence="1 2">
    <name type="scientific">Thalassoglobus polymorphus</name>
    <dbReference type="NCBI Taxonomy" id="2527994"/>
    <lineage>
        <taxon>Bacteria</taxon>
        <taxon>Pseudomonadati</taxon>
        <taxon>Planctomycetota</taxon>
        <taxon>Planctomycetia</taxon>
        <taxon>Planctomycetales</taxon>
        <taxon>Planctomycetaceae</taxon>
        <taxon>Thalassoglobus</taxon>
    </lineage>
</organism>
<protein>
    <recommendedName>
        <fullName evidence="3">Glycosyl hydrolase family 32 N-terminal domain-containing protein</fullName>
    </recommendedName>
</protein>
<proteinExistence type="predicted"/>
<accession>A0A517QT83</accession>